<evidence type="ECO:0000313" key="1">
    <source>
        <dbReference type="EMBL" id="RDX88019.1"/>
    </source>
</evidence>
<accession>A0A371GBY9</accession>
<comment type="caution">
    <text evidence="1">The sequence shown here is derived from an EMBL/GenBank/DDBJ whole genome shotgun (WGS) entry which is preliminary data.</text>
</comment>
<dbReference type="PANTHER" id="PTHR11439">
    <property type="entry name" value="GAG-POL-RELATED RETROTRANSPOSON"/>
    <property type="match status" value="1"/>
</dbReference>
<dbReference type="AlphaFoldDB" id="A0A371GBY9"/>
<gene>
    <name evidence="1" type="ORF">CR513_30437</name>
</gene>
<feature type="non-terminal residue" evidence="1">
    <location>
        <position position="1"/>
    </location>
</feature>
<reference evidence="1" key="1">
    <citation type="submission" date="2018-05" db="EMBL/GenBank/DDBJ databases">
        <title>Draft genome of Mucuna pruriens seed.</title>
        <authorList>
            <person name="Nnadi N.E."/>
            <person name="Vos R."/>
            <person name="Hasami M.H."/>
            <person name="Devisetty U.K."/>
            <person name="Aguiy J.C."/>
        </authorList>
    </citation>
    <scope>NUCLEOTIDE SEQUENCE [LARGE SCALE GENOMIC DNA]</scope>
    <source>
        <strain evidence="1">JCA_2017</strain>
    </source>
</reference>
<proteinExistence type="predicted"/>
<keyword evidence="2" id="KW-1185">Reference proteome</keyword>
<sequence>MLIYVDDIIIIGTSPSLMQDIITGLNAVFSLKQLDDLDYFLGIEVNHTSSGSLSSMQNTSGIFCTKWVLALPRTLDDPATYRSIVGALQYVTITWTEIGYAENKVCQFVAQPLITHWTAILALCCNLHLLAFLPACKPSVMLIECLMLMTAGLLPGLWSEKQTLVVRFSTELRPLRFFGFNLFFMNSKLDSSLLTVALSHNPVLHCITKHMELGTFFVREKVLNKYLIVSFVPSLEQVADILTKPPGTD</sequence>
<dbReference type="Proteomes" id="UP000257109">
    <property type="component" value="Unassembled WGS sequence"/>
</dbReference>
<protein>
    <submittedName>
        <fullName evidence="1">Mitochondrial protein</fullName>
    </submittedName>
</protein>
<organism evidence="1 2">
    <name type="scientific">Mucuna pruriens</name>
    <name type="common">Velvet bean</name>
    <name type="synonym">Dolichos pruriens</name>
    <dbReference type="NCBI Taxonomy" id="157652"/>
    <lineage>
        <taxon>Eukaryota</taxon>
        <taxon>Viridiplantae</taxon>
        <taxon>Streptophyta</taxon>
        <taxon>Embryophyta</taxon>
        <taxon>Tracheophyta</taxon>
        <taxon>Spermatophyta</taxon>
        <taxon>Magnoliopsida</taxon>
        <taxon>eudicotyledons</taxon>
        <taxon>Gunneridae</taxon>
        <taxon>Pentapetalae</taxon>
        <taxon>rosids</taxon>
        <taxon>fabids</taxon>
        <taxon>Fabales</taxon>
        <taxon>Fabaceae</taxon>
        <taxon>Papilionoideae</taxon>
        <taxon>50 kb inversion clade</taxon>
        <taxon>NPAAA clade</taxon>
        <taxon>indigoferoid/millettioid clade</taxon>
        <taxon>Phaseoleae</taxon>
        <taxon>Mucuna</taxon>
    </lineage>
</organism>
<dbReference type="EMBL" id="QJKJ01006074">
    <property type="protein sequence ID" value="RDX88019.1"/>
    <property type="molecule type" value="Genomic_DNA"/>
</dbReference>
<dbReference type="PANTHER" id="PTHR11439:SF467">
    <property type="entry name" value="INTEGRASE CATALYTIC DOMAIN-CONTAINING PROTEIN"/>
    <property type="match status" value="1"/>
</dbReference>
<name>A0A371GBY9_MUCPR</name>
<evidence type="ECO:0000313" key="2">
    <source>
        <dbReference type="Proteomes" id="UP000257109"/>
    </source>
</evidence>
<dbReference type="OrthoDB" id="1719680at2759"/>